<organism evidence="1 2">
    <name type="scientific">Trichogramma brassicae</name>
    <dbReference type="NCBI Taxonomy" id="86971"/>
    <lineage>
        <taxon>Eukaryota</taxon>
        <taxon>Metazoa</taxon>
        <taxon>Ecdysozoa</taxon>
        <taxon>Arthropoda</taxon>
        <taxon>Hexapoda</taxon>
        <taxon>Insecta</taxon>
        <taxon>Pterygota</taxon>
        <taxon>Neoptera</taxon>
        <taxon>Endopterygota</taxon>
        <taxon>Hymenoptera</taxon>
        <taxon>Apocrita</taxon>
        <taxon>Proctotrupomorpha</taxon>
        <taxon>Chalcidoidea</taxon>
        <taxon>Trichogrammatidae</taxon>
        <taxon>Trichogramma</taxon>
    </lineage>
</organism>
<dbReference type="EMBL" id="CADCXV010000524">
    <property type="protein sequence ID" value="CAB0030727.1"/>
    <property type="molecule type" value="Genomic_DNA"/>
</dbReference>
<evidence type="ECO:0000313" key="1">
    <source>
        <dbReference type="EMBL" id="CAB0030727.1"/>
    </source>
</evidence>
<dbReference type="Proteomes" id="UP000479190">
    <property type="component" value="Unassembled WGS sequence"/>
</dbReference>
<gene>
    <name evidence="1" type="ORF">TBRA_LOCUS2722</name>
</gene>
<evidence type="ECO:0000313" key="2">
    <source>
        <dbReference type="Proteomes" id="UP000479190"/>
    </source>
</evidence>
<protein>
    <submittedName>
        <fullName evidence="1">Uncharacterized protein</fullName>
    </submittedName>
</protein>
<proteinExistence type="predicted"/>
<sequence length="127" mass="14791">MNTIVQRTDRPSPDPTRTRTYYSSLFAVDPARDRRRTPMFSRWLERMHEYASTGNFDQQMSAERLTRTISRTINESPPWKAYFTVQAINGQRKVQEADVRARVILIHKAGYRGPGELSADSRVKCRL</sequence>
<dbReference type="AlphaFoldDB" id="A0A6H5I2G5"/>
<name>A0A6H5I2G5_9HYME</name>
<accession>A0A6H5I2G5</accession>
<reference evidence="1 2" key="1">
    <citation type="submission" date="2020-02" db="EMBL/GenBank/DDBJ databases">
        <authorList>
            <person name="Ferguson B K."/>
        </authorList>
    </citation>
    <scope>NUCLEOTIDE SEQUENCE [LARGE SCALE GENOMIC DNA]</scope>
</reference>
<keyword evidence="2" id="KW-1185">Reference proteome</keyword>